<sequence>MAAAPSATKPVLVQWILDTRTWWPEATETRQLETHAKRALALLTETERAGVLRYYHVRDAKLAVASALIKHYCIGRLVPGGGVSWQATSITRNARGKPVYVDPATGTEPVAFNVSHQAGIVALVAVSGYAGPGSAEAGVDVVCTSERRDRDEKMLAEGSSGGTGPAGWHRFVDMHADVFAPGEAAYLKYQVPYSVDALVPPGASAEQVVDARLRTFYALWAMREAYVKLTGEALLAEWLRDLEFRYFRPPRPTPAWSVPAREEEEEEGGQDAQVINHTEIRFMGKKVDDVNLSLRSMGPDYMICTAVRTPENKTAALGWKLGPYEIITLDEVLDFAESTSTR</sequence>
<evidence type="ECO:0000313" key="5">
    <source>
        <dbReference type="Proteomes" id="UP001285441"/>
    </source>
</evidence>
<keyword evidence="5" id="KW-1185">Reference proteome</keyword>
<accession>A0AAE0P5Z6</accession>
<reference evidence="4" key="2">
    <citation type="submission" date="2023-06" db="EMBL/GenBank/DDBJ databases">
        <authorList>
            <consortium name="Lawrence Berkeley National Laboratory"/>
            <person name="Haridas S."/>
            <person name="Hensen N."/>
            <person name="Bonometti L."/>
            <person name="Westerberg I."/>
            <person name="Brannstrom I.O."/>
            <person name="Guillou S."/>
            <person name="Cros-Aarteil S."/>
            <person name="Calhoun S."/>
            <person name="Kuo A."/>
            <person name="Mondo S."/>
            <person name="Pangilinan J."/>
            <person name="Riley R."/>
            <person name="LaButti K."/>
            <person name="Andreopoulos B."/>
            <person name="Lipzen A."/>
            <person name="Chen C."/>
            <person name="Yanf M."/>
            <person name="Daum C."/>
            <person name="Ng V."/>
            <person name="Clum A."/>
            <person name="Steindorff A."/>
            <person name="Ohm R."/>
            <person name="Martin F."/>
            <person name="Silar P."/>
            <person name="Natvig D."/>
            <person name="Lalanne C."/>
            <person name="Gautier V."/>
            <person name="Ament-velasquez S.L."/>
            <person name="Kruys A."/>
            <person name="Hutchinson M.I."/>
            <person name="Powell A.J."/>
            <person name="Barry K."/>
            <person name="Miller A.N."/>
            <person name="Grigoriev I.V."/>
            <person name="Debuchy R."/>
            <person name="Gladieux P."/>
            <person name="Thoren M.H."/>
            <person name="Johannesson H."/>
        </authorList>
    </citation>
    <scope>NUCLEOTIDE SEQUENCE</scope>
    <source>
        <strain evidence="4">CBS 232.78</strain>
    </source>
</reference>
<dbReference type="GO" id="GO:0008897">
    <property type="term" value="F:holo-[acyl-carrier-protein] synthase activity"/>
    <property type="evidence" value="ECO:0007669"/>
    <property type="project" value="UniProtKB-EC"/>
</dbReference>
<evidence type="ECO:0000259" key="3">
    <source>
        <dbReference type="Pfam" id="PF22624"/>
    </source>
</evidence>
<dbReference type="PANTHER" id="PTHR12215">
    <property type="entry name" value="PHOSPHOPANTETHEINE TRANSFERASE"/>
    <property type="match status" value="1"/>
</dbReference>
<keyword evidence="2" id="KW-0808">Transferase</keyword>
<dbReference type="AlphaFoldDB" id="A0AAE0P5Z6"/>
<gene>
    <name evidence="4" type="ORF">B0H63DRAFT_459732</name>
</gene>
<reference evidence="4" key="1">
    <citation type="journal article" date="2023" name="Mol. Phylogenet. Evol.">
        <title>Genome-scale phylogeny and comparative genomics of the fungal order Sordariales.</title>
        <authorList>
            <person name="Hensen N."/>
            <person name="Bonometti L."/>
            <person name="Westerberg I."/>
            <person name="Brannstrom I.O."/>
            <person name="Guillou S."/>
            <person name="Cros-Aarteil S."/>
            <person name="Calhoun S."/>
            <person name="Haridas S."/>
            <person name="Kuo A."/>
            <person name="Mondo S."/>
            <person name="Pangilinan J."/>
            <person name="Riley R."/>
            <person name="LaButti K."/>
            <person name="Andreopoulos B."/>
            <person name="Lipzen A."/>
            <person name="Chen C."/>
            <person name="Yan M."/>
            <person name="Daum C."/>
            <person name="Ng V."/>
            <person name="Clum A."/>
            <person name="Steindorff A."/>
            <person name="Ohm R.A."/>
            <person name="Martin F."/>
            <person name="Silar P."/>
            <person name="Natvig D.O."/>
            <person name="Lalanne C."/>
            <person name="Gautier V."/>
            <person name="Ament-Velasquez S.L."/>
            <person name="Kruys A."/>
            <person name="Hutchinson M.I."/>
            <person name="Powell A.J."/>
            <person name="Barry K."/>
            <person name="Miller A.N."/>
            <person name="Grigoriev I.V."/>
            <person name="Debuchy R."/>
            <person name="Gladieux P."/>
            <person name="Hiltunen Thoren M."/>
            <person name="Johannesson H."/>
        </authorList>
    </citation>
    <scope>NUCLEOTIDE SEQUENCE</scope>
    <source>
        <strain evidence="4">CBS 232.78</strain>
    </source>
</reference>
<dbReference type="InterPro" id="IPR055066">
    <property type="entry name" value="AASDHPPT_N"/>
</dbReference>
<name>A0AAE0P5Z6_9PEZI</name>
<organism evidence="4 5">
    <name type="scientific">Podospora didyma</name>
    <dbReference type="NCBI Taxonomy" id="330526"/>
    <lineage>
        <taxon>Eukaryota</taxon>
        <taxon>Fungi</taxon>
        <taxon>Dikarya</taxon>
        <taxon>Ascomycota</taxon>
        <taxon>Pezizomycotina</taxon>
        <taxon>Sordariomycetes</taxon>
        <taxon>Sordariomycetidae</taxon>
        <taxon>Sordariales</taxon>
        <taxon>Podosporaceae</taxon>
        <taxon>Podospora</taxon>
    </lineage>
</organism>
<dbReference type="Gene3D" id="3.90.470.20">
    <property type="entry name" value="4'-phosphopantetheinyl transferase domain"/>
    <property type="match status" value="2"/>
</dbReference>
<feature type="domain" description="4'-phosphopantetheinyl transferase N-terminal" evidence="3">
    <location>
        <begin position="35"/>
        <end position="126"/>
    </location>
</feature>
<evidence type="ECO:0000256" key="2">
    <source>
        <dbReference type="ARBA" id="ARBA00022679"/>
    </source>
</evidence>
<proteinExistence type="predicted"/>
<dbReference type="GO" id="GO:0019878">
    <property type="term" value="P:lysine biosynthetic process via aminoadipic acid"/>
    <property type="evidence" value="ECO:0007669"/>
    <property type="project" value="TreeGrafter"/>
</dbReference>
<evidence type="ECO:0000256" key="1">
    <source>
        <dbReference type="ARBA" id="ARBA00013172"/>
    </source>
</evidence>
<dbReference type="Proteomes" id="UP001285441">
    <property type="component" value="Unassembled WGS sequence"/>
</dbReference>
<dbReference type="EMBL" id="JAULSW010000001">
    <property type="protein sequence ID" value="KAK3394018.1"/>
    <property type="molecule type" value="Genomic_DNA"/>
</dbReference>
<dbReference type="PANTHER" id="PTHR12215:SF10">
    <property type="entry name" value="L-AMINOADIPATE-SEMIALDEHYDE DEHYDROGENASE-PHOSPHOPANTETHEINYL TRANSFERASE"/>
    <property type="match status" value="1"/>
</dbReference>
<dbReference type="InterPro" id="IPR037143">
    <property type="entry name" value="4-PPantetheinyl_Trfase_dom_sf"/>
</dbReference>
<dbReference type="EC" id="2.7.8.7" evidence="1"/>
<comment type="caution">
    <text evidence="4">The sequence shown here is derived from an EMBL/GenBank/DDBJ whole genome shotgun (WGS) entry which is preliminary data.</text>
</comment>
<dbReference type="GO" id="GO:0005829">
    <property type="term" value="C:cytosol"/>
    <property type="evidence" value="ECO:0007669"/>
    <property type="project" value="TreeGrafter"/>
</dbReference>
<evidence type="ECO:0000313" key="4">
    <source>
        <dbReference type="EMBL" id="KAK3394018.1"/>
    </source>
</evidence>
<dbReference type="SUPFAM" id="SSF56214">
    <property type="entry name" value="4'-phosphopantetheinyl transferase"/>
    <property type="match status" value="2"/>
</dbReference>
<protein>
    <recommendedName>
        <fullName evidence="1">holo-[acyl-carrier-protein] synthase</fullName>
        <ecNumber evidence="1">2.7.8.7</ecNumber>
    </recommendedName>
</protein>
<dbReference type="InterPro" id="IPR050559">
    <property type="entry name" value="P-Pant_transferase_sf"/>
</dbReference>
<dbReference type="Pfam" id="PF22624">
    <property type="entry name" value="AASDHPPT_N"/>
    <property type="match status" value="1"/>
</dbReference>
<dbReference type="GO" id="GO:0000287">
    <property type="term" value="F:magnesium ion binding"/>
    <property type="evidence" value="ECO:0007669"/>
    <property type="project" value="InterPro"/>
</dbReference>